<evidence type="ECO:0000256" key="6">
    <source>
        <dbReference type="ARBA" id="ARBA00022989"/>
    </source>
</evidence>
<protein>
    <recommendedName>
        <fullName evidence="9">TRAP transporter small permease protein</fullName>
    </recommendedName>
</protein>
<keyword evidence="5 9" id="KW-0812">Transmembrane</keyword>
<feature type="domain" description="Tripartite ATP-independent periplasmic transporters DctQ component" evidence="10">
    <location>
        <begin position="35"/>
        <end position="168"/>
    </location>
</feature>
<dbReference type="GO" id="GO:0005886">
    <property type="term" value="C:plasma membrane"/>
    <property type="evidence" value="ECO:0007669"/>
    <property type="project" value="UniProtKB-SubCell"/>
</dbReference>
<evidence type="ECO:0000256" key="4">
    <source>
        <dbReference type="ARBA" id="ARBA00022519"/>
    </source>
</evidence>
<evidence type="ECO:0000256" key="3">
    <source>
        <dbReference type="ARBA" id="ARBA00022475"/>
    </source>
</evidence>
<keyword evidence="4 9" id="KW-0997">Cell inner membrane</keyword>
<name>A0A0P1GHS0_9RHOB</name>
<keyword evidence="7 9" id="KW-0472">Membrane</keyword>
<evidence type="ECO:0000256" key="7">
    <source>
        <dbReference type="ARBA" id="ARBA00023136"/>
    </source>
</evidence>
<evidence type="ECO:0000256" key="9">
    <source>
        <dbReference type="RuleBase" id="RU369079"/>
    </source>
</evidence>
<dbReference type="Proteomes" id="UP000054935">
    <property type="component" value="Unassembled WGS sequence"/>
</dbReference>
<comment type="subcellular location">
    <subcellularLocation>
        <location evidence="1 9">Cell inner membrane</location>
        <topology evidence="1 9">Multi-pass membrane protein</topology>
    </subcellularLocation>
</comment>
<dbReference type="STRING" id="441103.TRN7648_03331"/>
<dbReference type="PANTHER" id="PTHR35011">
    <property type="entry name" value="2,3-DIKETO-L-GULONATE TRAP TRANSPORTER SMALL PERMEASE PROTEIN YIAM"/>
    <property type="match status" value="1"/>
</dbReference>
<evidence type="ECO:0000256" key="5">
    <source>
        <dbReference type="ARBA" id="ARBA00022692"/>
    </source>
</evidence>
<keyword evidence="12" id="KW-1185">Reference proteome</keyword>
<dbReference type="InterPro" id="IPR007387">
    <property type="entry name" value="TRAP_DctQ"/>
</dbReference>
<evidence type="ECO:0000256" key="8">
    <source>
        <dbReference type="ARBA" id="ARBA00038436"/>
    </source>
</evidence>
<feature type="transmembrane region" description="Helical" evidence="9">
    <location>
        <begin position="99"/>
        <end position="116"/>
    </location>
</feature>
<dbReference type="EMBL" id="CYSE01000007">
    <property type="protein sequence ID" value="CUH81135.1"/>
    <property type="molecule type" value="Genomic_DNA"/>
</dbReference>
<feature type="transmembrane region" description="Helical" evidence="9">
    <location>
        <begin position="20"/>
        <end position="41"/>
    </location>
</feature>
<comment type="similarity">
    <text evidence="8 9">Belongs to the TRAP transporter small permease family.</text>
</comment>
<accession>A0A0P1GHS0</accession>
<proteinExistence type="inferred from homology"/>
<evidence type="ECO:0000313" key="11">
    <source>
        <dbReference type="EMBL" id="CUH81135.1"/>
    </source>
</evidence>
<feature type="transmembrane region" description="Helical" evidence="9">
    <location>
        <begin position="145"/>
        <end position="169"/>
    </location>
</feature>
<comment type="subunit">
    <text evidence="9">The complex comprises the extracytoplasmic solute receptor protein and the two transmembrane proteins.</text>
</comment>
<organism evidence="11 12">
    <name type="scientific">Tropicibacter naphthalenivorans</name>
    <dbReference type="NCBI Taxonomy" id="441103"/>
    <lineage>
        <taxon>Bacteria</taxon>
        <taxon>Pseudomonadati</taxon>
        <taxon>Pseudomonadota</taxon>
        <taxon>Alphaproteobacteria</taxon>
        <taxon>Rhodobacterales</taxon>
        <taxon>Roseobacteraceae</taxon>
        <taxon>Tropicibacter</taxon>
    </lineage>
</organism>
<reference evidence="11 12" key="1">
    <citation type="submission" date="2015-09" db="EMBL/GenBank/DDBJ databases">
        <authorList>
            <consortium name="Swine Surveillance"/>
        </authorList>
    </citation>
    <scope>NUCLEOTIDE SEQUENCE [LARGE SCALE GENOMIC DNA]</scope>
    <source>
        <strain evidence="11 12">CECT 7648</strain>
    </source>
</reference>
<gene>
    <name evidence="11" type="ORF">TRN7648_03331</name>
</gene>
<dbReference type="RefSeq" id="WP_143595904.1">
    <property type="nucleotide sequence ID" value="NZ_CYSE01000007.1"/>
</dbReference>
<dbReference type="Pfam" id="PF04290">
    <property type="entry name" value="DctQ"/>
    <property type="match status" value="1"/>
</dbReference>
<evidence type="ECO:0000259" key="10">
    <source>
        <dbReference type="Pfam" id="PF04290"/>
    </source>
</evidence>
<evidence type="ECO:0000256" key="2">
    <source>
        <dbReference type="ARBA" id="ARBA00022448"/>
    </source>
</evidence>
<sequence>MTQPVNESVFTPIETAIEWLAKLSFFVGALSIILMMLHIGADVFARTFFGSGVPGTLEITAEWYMIGIVYMPLALLMLRDQHISVDLFIHNLSPRVQHGLRAATGVLAMAYFYYWADASLQLALKKTKRLSFLDSGLWQIPTWPVYWACFIGVVLLMLATAVMIVRAVIASRTAD</sequence>
<dbReference type="InterPro" id="IPR055348">
    <property type="entry name" value="DctQ"/>
</dbReference>
<dbReference type="OrthoDB" id="4250245at2"/>
<comment type="function">
    <text evidence="9">Part of the tripartite ATP-independent periplasmic (TRAP) transport system.</text>
</comment>
<feature type="transmembrane region" description="Helical" evidence="9">
    <location>
        <begin position="61"/>
        <end position="78"/>
    </location>
</feature>
<keyword evidence="6 9" id="KW-1133">Transmembrane helix</keyword>
<dbReference type="AlphaFoldDB" id="A0A0P1GHS0"/>
<evidence type="ECO:0000256" key="1">
    <source>
        <dbReference type="ARBA" id="ARBA00004429"/>
    </source>
</evidence>
<dbReference type="GO" id="GO:0022857">
    <property type="term" value="F:transmembrane transporter activity"/>
    <property type="evidence" value="ECO:0007669"/>
    <property type="project" value="UniProtKB-UniRule"/>
</dbReference>
<keyword evidence="3" id="KW-1003">Cell membrane</keyword>
<evidence type="ECO:0000313" key="12">
    <source>
        <dbReference type="Proteomes" id="UP000054935"/>
    </source>
</evidence>
<keyword evidence="2 9" id="KW-0813">Transport</keyword>